<evidence type="ECO:0000313" key="8">
    <source>
        <dbReference type="EMBL" id="GEO40866.1"/>
    </source>
</evidence>
<dbReference type="PANTHER" id="PTHR12677:SF59">
    <property type="entry name" value="GOLGI APPARATUS MEMBRANE PROTEIN TVP38-RELATED"/>
    <property type="match status" value="1"/>
</dbReference>
<evidence type="ECO:0000256" key="6">
    <source>
        <dbReference type="RuleBase" id="RU366058"/>
    </source>
</evidence>
<keyword evidence="9" id="KW-1185">Reference proteome</keyword>
<evidence type="ECO:0000259" key="7">
    <source>
        <dbReference type="Pfam" id="PF09335"/>
    </source>
</evidence>
<evidence type="ECO:0000313" key="9">
    <source>
        <dbReference type="Proteomes" id="UP000321523"/>
    </source>
</evidence>
<comment type="subcellular location">
    <subcellularLocation>
        <location evidence="1 6">Cell membrane</location>
        <topology evidence="1 6">Multi-pass membrane protein</topology>
    </subcellularLocation>
</comment>
<dbReference type="InterPro" id="IPR032816">
    <property type="entry name" value="VTT_dom"/>
</dbReference>
<organism evidence="8 9">
    <name type="scientific">Skermanella aerolata</name>
    <dbReference type="NCBI Taxonomy" id="393310"/>
    <lineage>
        <taxon>Bacteria</taxon>
        <taxon>Pseudomonadati</taxon>
        <taxon>Pseudomonadota</taxon>
        <taxon>Alphaproteobacteria</taxon>
        <taxon>Rhodospirillales</taxon>
        <taxon>Azospirillaceae</taxon>
        <taxon>Skermanella</taxon>
    </lineage>
</organism>
<name>A0A512DWP5_9PROT</name>
<keyword evidence="5 6" id="KW-0472">Membrane</keyword>
<protein>
    <recommendedName>
        <fullName evidence="6">TVP38/TMEM64 family membrane protein</fullName>
    </recommendedName>
</protein>
<comment type="caution">
    <text evidence="8">The sequence shown here is derived from an EMBL/GenBank/DDBJ whole genome shotgun (WGS) entry which is preliminary data.</text>
</comment>
<feature type="transmembrane region" description="Helical" evidence="6">
    <location>
        <begin position="180"/>
        <end position="202"/>
    </location>
</feature>
<reference evidence="8 9" key="1">
    <citation type="submission" date="2019-07" db="EMBL/GenBank/DDBJ databases">
        <title>Whole genome shotgun sequence of Skermanella aerolata NBRC 106429.</title>
        <authorList>
            <person name="Hosoyama A."/>
            <person name="Uohara A."/>
            <person name="Ohji S."/>
            <person name="Ichikawa N."/>
        </authorList>
    </citation>
    <scope>NUCLEOTIDE SEQUENCE [LARGE SCALE GENOMIC DNA]</scope>
    <source>
        <strain evidence="8 9">NBRC 106429</strain>
    </source>
</reference>
<feature type="transmembrane region" description="Helical" evidence="6">
    <location>
        <begin position="101"/>
        <end position="121"/>
    </location>
</feature>
<keyword evidence="4 6" id="KW-1133">Transmembrane helix</keyword>
<dbReference type="InterPro" id="IPR015414">
    <property type="entry name" value="TMEM64"/>
</dbReference>
<feature type="transmembrane region" description="Helical" evidence="6">
    <location>
        <begin position="148"/>
        <end position="173"/>
    </location>
</feature>
<proteinExistence type="inferred from homology"/>
<gene>
    <name evidence="8" type="ORF">SAE02_50140</name>
</gene>
<accession>A0A512DWP5</accession>
<dbReference type="PANTHER" id="PTHR12677">
    <property type="entry name" value="GOLGI APPARATUS MEMBRANE PROTEIN TVP38-RELATED"/>
    <property type="match status" value="1"/>
</dbReference>
<sequence>MQIGRLMAATERTTEKRGAGRFLPLAALAAGLVVFFALGLHHYLSFGALAENRDFLKGFVDAHPVTAPLAFMAVYALAVAFSIPGALVLTIAGGFLFGTWLGGFFVVIGATIGAVGVFLAARTAFGEGLRRRAGPWIGRLEAGFRENALSYLLVLRLVPLFPFWLVNLVPAFLGVPLTTYALGTFVGIIPGSFVYASVGNGLGAVFDAGGTPDLRIIFQPEILLPIIGLSLLALIPVVYKKFKGKA</sequence>
<evidence type="ECO:0000256" key="5">
    <source>
        <dbReference type="ARBA" id="ARBA00023136"/>
    </source>
</evidence>
<feature type="transmembrane region" description="Helical" evidence="6">
    <location>
        <begin position="21"/>
        <end position="45"/>
    </location>
</feature>
<dbReference type="AlphaFoldDB" id="A0A512DWP5"/>
<keyword evidence="3 6" id="KW-0812">Transmembrane</keyword>
<evidence type="ECO:0000256" key="1">
    <source>
        <dbReference type="ARBA" id="ARBA00004651"/>
    </source>
</evidence>
<evidence type="ECO:0000256" key="3">
    <source>
        <dbReference type="ARBA" id="ARBA00022692"/>
    </source>
</evidence>
<evidence type="ECO:0000256" key="4">
    <source>
        <dbReference type="ARBA" id="ARBA00022989"/>
    </source>
</evidence>
<dbReference type="Proteomes" id="UP000321523">
    <property type="component" value="Unassembled WGS sequence"/>
</dbReference>
<dbReference type="GO" id="GO:0005886">
    <property type="term" value="C:plasma membrane"/>
    <property type="evidence" value="ECO:0007669"/>
    <property type="project" value="UniProtKB-SubCell"/>
</dbReference>
<feature type="transmembrane region" description="Helical" evidence="6">
    <location>
        <begin position="222"/>
        <end position="239"/>
    </location>
</feature>
<evidence type="ECO:0000256" key="2">
    <source>
        <dbReference type="ARBA" id="ARBA00022475"/>
    </source>
</evidence>
<feature type="domain" description="VTT" evidence="7">
    <location>
        <begin position="87"/>
        <end position="200"/>
    </location>
</feature>
<dbReference type="EMBL" id="BJYZ01000024">
    <property type="protein sequence ID" value="GEO40866.1"/>
    <property type="molecule type" value="Genomic_DNA"/>
</dbReference>
<dbReference type="Pfam" id="PF09335">
    <property type="entry name" value="VTT_dom"/>
    <property type="match status" value="1"/>
</dbReference>
<feature type="transmembrane region" description="Helical" evidence="6">
    <location>
        <begin position="65"/>
        <end position="89"/>
    </location>
</feature>
<keyword evidence="2 6" id="KW-1003">Cell membrane</keyword>
<comment type="similarity">
    <text evidence="6">Belongs to the TVP38/TMEM64 family.</text>
</comment>